<dbReference type="AlphaFoldDB" id="A0A644Y4B1"/>
<gene>
    <name evidence="6" type="primary">rhaR_72</name>
    <name evidence="6" type="ORF">SDC9_69848</name>
</gene>
<evidence type="ECO:0000256" key="1">
    <source>
        <dbReference type="ARBA" id="ARBA00023015"/>
    </source>
</evidence>
<dbReference type="Pfam" id="PF12833">
    <property type="entry name" value="HTH_18"/>
    <property type="match status" value="1"/>
</dbReference>
<keyword evidence="1" id="KW-0805">Transcription regulation</keyword>
<sequence length="282" mass="31723">MQKETRMICYDEELALESYILDGIVQAFPNHFHDFYVVGYMVAGQRFLSCKGMEYTLKPGDIVLFNPQVNHGCAQCGSEPLHYLGINIPKATMQKLALEITGDEAMPHFSQTVVQNEDAAQCLVPFHNAVMTNSREFEKEEQLFFLLTILIREYSAPFAEVPADCNAEIEQACHLMDTQYAEPLTLAQLCNCAGLSKSTLLRAFTQVKGMTPYRYLQTVRIGNAKKLLEQGATLMDAALGTGFYDQSHFSKFFTQFIGLAPGSYRDIFKHSSKGENVHEREA</sequence>
<proteinExistence type="predicted"/>
<accession>A0A644Y4B1</accession>
<dbReference type="InterPro" id="IPR018060">
    <property type="entry name" value="HTH_AraC"/>
</dbReference>
<dbReference type="Gene3D" id="1.10.10.60">
    <property type="entry name" value="Homeodomain-like"/>
    <property type="match status" value="2"/>
</dbReference>
<evidence type="ECO:0000256" key="3">
    <source>
        <dbReference type="ARBA" id="ARBA00023159"/>
    </source>
</evidence>
<dbReference type="InterPro" id="IPR009057">
    <property type="entry name" value="Homeodomain-like_sf"/>
</dbReference>
<keyword evidence="3" id="KW-0010">Activator</keyword>
<dbReference type="InterPro" id="IPR018062">
    <property type="entry name" value="HTH_AraC-typ_CS"/>
</dbReference>
<dbReference type="GO" id="GO:0003700">
    <property type="term" value="F:DNA-binding transcription factor activity"/>
    <property type="evidence" value="ECO:0007669"/>
    <property type="project" value="InterPro"/>
</dbReference>
<protein>
    <submittedName>
        <fullName evidence="6">HTH-type transcriptional activator RhaR</fullName>
    </submittedName>
</protein>
<dbReference type="InterPro" id="IPR003313">
    <property type="entry name" value="AraC-bd"/>
</dbReference>
<dbReference type="Pfam" id="PF02311">
    <property type="entry name" value="AraC_binding"/>
    <property type="match status" value="1"/>
</dbReference>
<keyword evidence="4" id="KW-0804">Transcription</keyword>
<dbReference type="SUPFAM" id="SSF51215">
    <property type="entry name" value="Regulatory protein AraC"/>
    <property type="match status" value="1"/>
</dbReference>
<dbReference type="InterPro" id="IPR037923">
    <property type="entry name" value="HTH-like"/>
</dbReference>
<evidence type="ECO:0000256" key="4">
    <source>
        <dbReference type="ARBA" id="ARBA00023163"/>
    </source>
</evidence>
<dbReference type="InterPro" id="IPR014710">
    <property type="entry name" value="RmlC-like_jellyroll"/>
</dbReference>
<evidence type="ECO:0000313" key="6">
    <source>
        <dbReference type="EMBL" id="MPM23376.1"/>
    </source>
</evidence>
<dbReference type="EMBL" id="VSSQ01004015">
    <property type="protein sequence ID" value="MPM23376.1"/>
    <property type="molecule type" value="Genomic_DNA"/>
</dbReference>
<dbReference type="PROSITE" id="PS01124">
    <property type="entry name" value="HTH_ARAC_FAMILY_2"/>
    <property type="match status" value="1"/>
</dbReference>
<organism evidence="6">
    <name type="scientific">bioreactor metagenome</name>
    <dbReference type="NCBI Taxonomy" id="1076179"/>
    <lineage>
        <taxon>unclassified sequences</taxon>
        <taxon>metagenomes</taxon>
        <taxon>ecological metagenomes</taxon>
    </lineage>
</organism>
<evidence type="ECO:0000259" key="5">
    <source>
        <dbReference type="PROSITE" id="PS01124"/>
    </source>
</evidence>
<reference evidence="6" key="1">
    <citation type="submission" date="2019-08" db="EMBL/GenBank/DDBJ databases">
        <authorList>
            <person name="Kucharzyk K."/>
            <person name="Murdoch R.W."/>
            <person name="Higgins S."/>
            <person name="Loffler F."/>
        </authorList>
    </citation>
    <scope>NUCLEOTIDE SEQUENCE</scope>
</reference>
<dbReference type="SUPFAM" id="SSF46689">
    <property type="entry name" value="Homeodomain-like"/>
    <property type="match status" value="2"/>
</dbReference>
<evidence type="ECO:0000256" key="2">
    <source>
        <dbReference type="ARBA" id="ARBA00023125"/>
    </source>
</evidence>
<comment type="caution">
    <text evidence="6">The sequence shown here is derived from an EMBL/GenBank/DDBJ whole genome shotgun (WGS) entry which is preliminary data.</text>
</comment>
<dbReference type="SMART" id="SM00342">
    <property type="entry name" value="HTH_ARAC"/>
    <property type="match status" value="1"/>
</dbReference>
<keyword evidence="2" id="KW-0238">DNA-binding</keyword>
<dbReference type="GO" id="GO:0043565">
    <property type="term" value="F:sequence-specific DNA binding"/>
    <property type="evidence" value="ECO:0007669"/>
    <property type="project" value="InterPro"/>
</dbReference>
<dbReference type="InterPro" id="IPR050204">
    <property type="entry name" value="AraC_XylS_family_regulators"/>
</dbReference>
<dbReference type="Gene3D" id="2.60.120.10">
    <property type="entry name" value="Jelly Rolls"/>
    <property type="match status" value="1"/>
</dbReference>
<dbReference type="PROSITE" id="PS00041">
    <property type="entry name" value="HTH_ARAC_FAMILY_1"/>
    <property type="match status" value="1"/>
</dbReference>
<dbReference type="PANTHER" id="PTHR46796">
    <property type="entry name" value="HTH-TYPE TRANSCRIPTIONAL ACTIVATOR RHAS-RELATED"/>
    <property type="match status" value="1"/>
</dbReference>
<name>A0A644Y4B1_9ZZZZ</name>
<feature type="domain" description="HTH araC/xylS-type" evidence="5">
    <location>
        <begin position="170"/>
        <end position="267"/>
    </location>
</feature>
<dbReference type="PANTHER" id="PTHR46796:SF2">
    <property type="entry name" value="TRANSCRIPTIONAL REGULATORY PROTEIN"/>
    <property type="match status" value="1"/>
</dbReference>